<dbReference type="Gene3D" id="1.25.40.10">
    <property type="entry name" value="Tetratricopeptide repeat domain"/>
    <property type="match status" value="3"/>
</dbReference>
<keyword evidence="5" id="KW-0418">Kinase</keyword>
<dbReference type="InterPro" id="IPR019734">
    <property type="entry name" value="TPR_rpt"/>
</dbReference>
<dbReference type="SUPFAM" id="SSF48452">
    <property type="entry name" value="TPR-like"/>
    <property type="match status" value="2"/>
</dbReference>
<gene>
    <name evidence="5" type="ORF">SAMN03080598_03189</name>
</gene>
<dbReference type="Pfam" id="PF13181">
    <property type="entry name" value="TPR_8"/>
    <property type="match status" value="1"/>
</dbReference>
<dbReference type="RefSeq" id="WP_103925813.1">
    <property type="nucleotide sequence ID" value="NZ_FNVR01000022.1"/>
</dbReference>
<keyword evidence="3" id="KW-0812">Transmembrane</keyword>
<name>A0A1H5YVN9_9BACT</name>
<dbReference type="Pfam" id="PF07568">
    <property type="entry name" value="HisKA_2"/>
    <property type="match status" value="1"/>
</dbReference>
<protein>
    <submittedName>
        <fullName evidence="5">Two-component sensor histidine kinase, contains HisKA and HATPase domains</fullName>
    </submittedName>
</protein>
<evidence type="ECO:0000256" key="2">
    <source>
        <dbReference type="SAM" id="Coils"/>
    </source>
</evidence>
<feature type="repeat" description="TPR" evidence="1">
    <location>
        <begin position="372"/>
        <end position="405"/>
    </location>
</feature>
<proteinExistence type="predicted"/>
<dbReference type="EMBL" id="FNVR01000022">
    <property type="protein sequence ID" value="SEG28088.1"/>
    <property type="molecule type" value="Genomic_DNA"/>
</dbReference>
<dbReference type="PANTHER" id="PTHR43065:SF23">
    <property type="entry name" value="SENSOR HISTIDINE KINASE PDTAS"/>
    <property type="match status" value="1"/>
</dbReference>
<dbReference type="OrthoDB" id="9767435at2"/>
<dbReference type="SUPFAM" id="SSF55874">
    <property type="entry name" value="ATPase domain of HSP90 chaperone/DNA topoisomerase II/histidine kinase"/>
    <property type="match status" value="1"/>
</dbReference>
<dbReference type="PANTHER" id="PTHR43065">
    <property type="entry name" value="SENSOR HISTIDINE KINASE"/>
    <property type="match status" value="1"/>
</dbReference>
<keyword evidence="2" id="KW-0175">Coiled coil</keyword>
<dbReference type="Gene3D" id="3.30.565.10">
    <property type="entry name" value="Histidine kinase-like ATPase, C-terminal domain"/>
    <property type="match status" value="1"/>
</dbReference>
<dbReference type="InterPro" id="IPR036890">
    <property type="entry name" value="HATPase_C_sf"/>
</dbReference>
<organism evidence="5 6">
    <name type="scientific">Algoriphagus boritolerans DSM 17298 = JCM 18970</name>
    <dbReference type="NCBI Taxonomy" id="1120964"/>
    <lineage>
        <taxon>Bacteria</taxon>
        <taxon>Pseudomonadati</taxon>
        <taxon>Bacteroidota</taxon>
        <taxon>Cytophagia</taxon>
        <taxon>Cytophagales</taxon>
        <taxon>Cyclobacteriaceae</taxon>
        <taxon>Algoriphagus</taxon>
    </lineage>
</organism>
<keyword evidence="1" id="KW-0802">TPR repeat</keyword>
<feature type="repeat" description="TPR" evidence="1">
    <location>
        <begin position="171"/>
        <end position="204"/>
    </location>
</feature>
<dbReference type="InterPro" id="IPR005467">
    <property type="entry name" value="His_kinase_dom"/>
</dbReference>
<dbReference type="InterPro" id="IPR011990">
    <property type="entry name" value="TPR-like_helical_dom_sf"/>
</dbReference>
<reference evidence="6" key="1">
    <citation type="submission" date="2016-10" db="EMBL/GenBank/DDBJ databases">
        <authorList>
            <person name="Varghese N."/>
            <person name="Submissions S."/>
        </authorList>
    </citation>
    <scope>NUCLEOTIDE SEQUENCE [LARGE SCALE GENOMIC DNA]</scope>
    <source>
        <strain evidence="6">DSM 17298</strain>
    </source>
</reference>
<dbReference type="PROSITE" id="PS50005">
    <property type="entry name" value="TPR"/>
    <property type="match status" value="2"/>
</dbReference>
<evidence type="ECO:0000313" key="6">
    <source>
        <dbReference type="Proteomes" id="UP000236736"/>
    </source>
</evidence>
<dbReference type="Pfam" id="PF13424">
    <property type="entry name" value="TPR_12"/>
    <property type="match status" value="1"/>
</dbReference>
<dbReference type="SMART" id="SM00387">
    <property type="entry name" value="HATPase_c"/>
    <property type="match status" value="1"/>
</dbReference>
<feature type="domain" description="Histidine kinase" evidence="4">
    <location>
        <begin position="542"/>
        <end position="735"/>
    </location>
</feature>
<dbReference type="Proteomes" id="UP000236736">
    <property type="component" value="Unassembled WGS sequence"/>
</dbReference>
<keyword evidence="6" id="KW-1185">Reference proteome</keyword>
<keyword evidence="3" id="KW-1133">Transmembrane helix</keyword>
<accession>A0A1H5YVN9</accession>
<dbReference type="AlphaFoldDB" id="A0A1H5YVN9"/>
<dbReference type="Gene3D" id="3.30.450.20">
    <property type="entry name" value="PAS domain"/>
    <property type="match status" value="1"/>
</dbReference>
<dbReference type="PROSITE" id="PS50109">
    <property type="entry name" value="HIS_KIN"/>
    <property type="match status" value="1"/>
</dbReference>
<evidence type="ECO:0000256" key="3">
    <source>
        <dbReference type="SAM" id="Phobius"/>
    </source>
</evidence>
<sequence length="738" mass="84153">MKLKGKYVLLMIGLLEFTDVFSQDRSWTEDSLGYYEETFWSQVKSQKSKEAKETVDAIIDKGSAELTPEVVDFFKGSLQRSKEIPYPEVLGNLEIGLGTLEYYRGDITAAKEAFKRAKIIYSKAEMLNQTAGMAMNIGVMHEKGGFFDSAILNYQEALPIFEIQKDNESLASVNENIGFAYVKRSEYQKSLEFFAKADSLLATYLDSLDTRWVGFYTNIHLALDGLNRQNEGLQALLKALRIAEHNKNEILIGKIYYQLSGTYGFMGDDQKEYKALMTAKAKLKESQNLLDIANLNSAFVRYHFGSGNLDSAVYYAQKCLAFFEPYGFTEEVGVTYGMLGNVEFQKENYGPAISYFKKALDNFSDQNSQDYAGYLFNIGFAYNKLGDSKAALDFLEKSLDLRKKLNIAADLQESYQGLAETYQRIGDYRKAFENLTLYQAYKDSVFNETKNKQLAELETQYQTEKKDQAIAALEQEKELQELQTQKQQAQLYLSIGGLVILLAVAGLLYRQSTLRKKYNGELETKNREIAKQNAERELLLKEIHHRVKNNLQIISSLLSMQTRSLKDDKMKDAMKESQSRVKTMALIHEKLYQYENLSKINMQEYLQQLSEFLTQTYRSDKDIKITIDAADINMDMDTAIPLGLITNELLSNSLKYAFEDREYGEIKISFTRLESGYFKLLITDTGKGLDGNLDIDTTKSLGLKLVRTLTRQINGQLRIMNQPGATFEIDFSEQNLAA</sequence>
<feature type="coiled-coil region" evidence="2">
    <location>
        <begin position="447"/>
        <end position="542"/>
    </location>
</feature>
<keyword evidence="3" id="KW-0472">Membrane</keyword>
<feature type="transmembrane region" description="Helical" evidence="3">
    <location>
        <begin position="491"/>
        <end position="509"/>
    </location>
</feature>
<evidence type="ECO:0000259" key="4">
    <source>
        <dbReference type="PROSITE" id="PS50109"/>
    </source>
</evidence>
<dbReference type="Pfam" id="PF02518">
    <property type="entry name" value="HATPase_c"/>
    <property type="match status" value="1"/>
</dbReference>
<evidence type="ECO:0000313" key="5">
    <source>
        <dbReference type="EMBL" id="SEG28088.1"/>
    </source>
</evidence>
<keyword evidence="5" id="KW-0808">Transferase</keyword>
<dbReference type="GO" id="GO:0016301">
    <property type="term" value="F:kinase activity"/>
    <property type="evidence" value="ECO:0007669"/>
    <property type="project" value="UniProtKB-KW"/>
</dbReference>
<evidence type="ECO:0000256" key="1">
    <source>
        <dbReference type="PROSITE-ProRule" id="PRU00339"/>
    </source>
</evidence>
<dbReference type="STRING" id="1120964.GCA_001313265_04859"/>
<dbReference type="InterPro" id="IPR011495">
    <property type="entry name" value="Sig_transdc_His_kin_sub2_dim/P"/>
</dbReference>
<dbReference type="SMART" id="SM00028">
    <property type="entry name" value="TPR"/>
    <property type="match status" value="6"/>
</dbReference>
<dbReference type="InterPro" id="IPR003594">
    <property type="entry name" value="HATPase_dom"/>
</dbReference>